<dbReference type="Gene3D" id="3.40.50.300">
    <property type="entry name" value="P-loop containing nucleotide triphosphate hydrolases"/>
    <property type="match status" value="1"/>
</dbReference>
<dbReference type="OrthoDB" id="5144031at2"/>
<accession>A0A4U2YIC7</accession>
<gene>
    <name evidence="1" type="ORF">FC770_15200</name>
</gene>
<sequence>MAERVYWHVGLPKTGTTYLQQILWANTDALAAEGITMPGRGHREHLWAALDMQDDPSLARRDARATGAWERLAAQTEAASGTVLLSHEFFSAATTEQAQRAADRLAPAEIHLVVTARDAAGMLAAGWQESVKNGAVRGLRSTAERDQQGGHFGWWVWDLEQVLRRWLPVVDAERIHVLPVPDRSEGPDQHWHQFARTIGLQGRCVMPQRPLNQSLGVVQVEALRKVNAHRTGFDTALERGEWLRGYLGEDHLARQSGGGRLLLDDDLFEECRERSLRAHQLVTERGIDVVGDPARLAGPTSPSGDRTVGSVTPLEVADALAELVGTMLHDVRDRTVARNATPAVAPALAVADGSLLSRVRGRWDRLRNS</sequence>
<proteinExistence type="predicted"/>
<dbReference type="SUPFAM" id="SSF52540">
    <property type="entry name" value="P-loop containing nucleoside triphosphate hydrolases"/>
    <property type="match status" value="1"/>
</dbReference>
<protein>
    <recommendedName>
        <fullName evidence="3">Sulfotransferase family protein</fullName>
    </recommendedName>
</protein>
<evidence type="ECO:0000313" key="1">
    <source>
        <dbReference type="EMBL" id="TKI60846.1"/>
    </source>
</evidence>
<dbReference type="Proteomes" id="UP000307808">
    <property type="component" value="Unassembled WGS sequence"/>
</dbReference>
<keyword evidence="2" id="KW-1185">Reference proteome</keyword>
<reference evidence="1 2" key="1">
    <citation type="submission" date="2019-04" db="EMBL/GenBank/DDBJ databases">
        <authorList>
            <person name="Dong K."/>
        </authorList>
    </citation>
    <scope>NUCLEOTIDE SEQUENCE [LARGE SCALE GENOMIC DNA]</scope>
    <source>
        <strain evidence="2">dk3543</strain>
    </source>
</reference>
<dbReference type="RefSeq" id="WP_137067152.1">
    <property type="nucleotide sequence ID" value="NZ_CP040748.1"/>
</dbReference>
<dbReference type="EMBL" id="SZPY01000004">
    <property type="protein sequence ID" value="TKI60846.1"/>
    <property type="molecule type" value="Genomic_DNA"/>
</dbReference>
<dbReference type="InterPro" id="IPR027417">
    <property type="entry name" value="P-loop_NTPase"/>
</dbReference>
<evidence type="ECO:0000313" key="2">
    <source>
        <dbReference type="Proteomes" id="UP000307808"/>
    </source>
</evidence>
<comment type="caution">
    <text evidence="1">The sequence shown here is derived from an EMBL/GenBank/DDBJ whole genome shotgun (WGS) entry which is preliminary data.</text>
</comment>
<organism evidence="1 2">
    <name type="scientific">Nocardioides jishulii</name>
    <dbReference type="NCBI Taxonomy" id="2575440"/>
    <lineage>
        <taxon>Bacteria</taxon>
        <taxon>Bacillati</taxon>
        <taxon>Actinomycetota</taxon>
        <taxon>Actinomycetes</taxon>
        <taxon>Propionibacteriales</taxon>
        <taxon>Nocardioidaceae</taxon>
        <taxon>Nocardioides</taxon>
    </lineage>
</organism>
<evidence type="ECO:0008006" key="3">
    <source>
        <dbReference type="Google" id="ProtNLM"/>
    </source>
</evidence>
<name>A0A4U2YIC7_9ACTN</name>
<dbReference type="AlphaFoldDB" id="A0A4U2YIC7"/>